<dbReference type="Proteomes" id="UP001605036">
    <property type="component" value="Unassembled WGS sequence"/>
</dbReference>
<dbReference type="InterPro" id="IPR036291">
    <property type="entry name" value="NAD(P)-bd_dom_sf"/>
</dbReference>
<dbReference type="EMBL" id="JBHFFA010000001">
    <property type="protein sequence ID" value="KAL2650189.1"/>
    <property type="molecule type" value="Genomic_DNA"/>
</dbReference>
<evidence type="ECO:0000313" key="3">
    <source>
        <dbReference type="Proteomes" id="UP001605036"/>
    </source>
</evidence>
<protein>
    <recommendedName>
        <fullName evidence="1">Enoyl reductase (ER) domain-containing protein</fullName>
    </recommendedName>
</protein>
<dbReference type="SUPFAM" id="SSF51735">
    <property type="entry name" value="NAD(P)-binding Rossmann-fold domains"/>
    <property type="match status" value="1"/>
</dbReference>
<dbReference type="InterPro" id="IPR011032">
    <property type="entry name" value="GroES-like_sf"/>
</dbReference>
<name>A0ABD1ZFH5_9MARC</name>
<accession>A0ABD1ZFH5</accession>
<feature type="domain" description="Enoyl reductase (ER)" evidence="1">
    <location>
        <begin position="15"/>
        <end position="324"/>
    </location>
</feature>
<dbReference type="PANTHER" id="PTHR44013:SF1">
    <property type="entry name" value="ZINC-TYPE ALCOHOL DEHYDROGENASE-LIKE PROTEIN C16A3.02C"/>
    <property type="match status" value="1"/>
</dbReference>
<dbReference type="InterPro" id="IPR020843">
    <property type="entry name" value="ER"/>
</dbReference>
<organism evidence="2 3">
    <name type="scientific">Riccia fluitans</name>
    <dbReference type="NCBI Taxonomy" id="41844"/>
    <lineage>
        <taxon>Eukaryota</taxon>
        <taxon>Viridiplantae</taxon>
        <taxon>Streptophyta</taxon>
        <taxon>Embryophyta</taxon>
        <taxon>Marchantiophyta</taxon>
        <taxon>Marchantiopsida</taxon>
        <taxon>Marchantiidae</taxon>
        <taxon>Marchantiales</taxon>
        <taxon>Ricciaceae</taxon>
        <taxon>Riccia</taxon>
    </lineage>
</organism>
<gene>
    <name evidence="2" type="ORF">R1flu_018317</name>
</gene>
<dbReference type="InterPro" id="IPR052733">
    <property type="entry name" value="Chloroplast_QOR"/>
</dbReference>
<comment type="caution">
    <text evidence="2">The sequence shown here is derived from an EMBL/GenBank/DDBJ whole genome shotgun (WGS) entry which is preliminary data.</text>
</comment>
<dbReference type="SUPFAM" id="SSF50129">
    <property type="entry name" value="GroES-like"/>
    <property type="match status" value="1"/>
</dbReference>
<dbReference type="InterPro" id="IPR013154">
    <property type="entry name" value="ADH-like_N"/>
</dbReference>
<keyword evidence="3" id="KW-1185">Reference proteome</keyword>
<sequence length="329" mass="34705">MAETMQAVQYTSYGGGPSALQHKEIPIPVPDAKKMLVKVEAASVNPVDYKVQAGMIRPMLPAKFPHTPGTDIAGEVVKVGSEVKDFAPGDKIIAWLDLKYGGSLAEYAVASPKYSVLRPSEVSAVEGACLPVAGLTALQGLTNGGMNFDGSFSGNVLITGASGGVGTYAVQIAKLGGAHVTATCGERNIDLIKSLGADEILDYKTPEGKKLISPSGKKYDLVLNTASAVSFADIQPQLAPKGIVFELNPGPKTMLVAAVKKLTLSKQKYNILMLSAEARNLELLANWVKEGKLRAIVDSKFPLAKAEDAWKKSKEGHALGASTLIHFES</sequence>
<evidence type="ECO:0000313" key="2">
    <source>
        <dbReference type="EMBL" id="KAL2650189.1"/>
    </source>
</evidence>
<dbReference type="CDD" id="cd08267">
    <property type="entry name" value="MDR1"/>
    <property type="match status" value="1"/>
</dbReference>
<evidence type="ECO:0000259" key="1">
    <source>
        <dbReference type="SMART" id="SM00829"/>
    </source>
</evidence>
<reference evidence="2 3" key="1">
    <citation type="submission" date="2024-09" db="EMBL/GenBank/DDBJ databases">
        <title>Chromosome-scale assembly of Riccia fluitans.</title>
        <authorList>
            <person name="Paukszto L."/>
            <person name="Sawicki J."/>
            <person name="Karawczyk K."/>
            <person name="Piernik-Szablinska J."/>
            <person name="Szczecinska M."/>
            <person name="Mazdziarz M."/>
        </authorList>
    </citation>
    <scope>NUCLEOTIDE SEQUENCE [LARGE SCALE GENOMIC DNA]</scope>
    <source>
        <strain evidence="2">Rf_01</strain>
        <tissue evidence="2">Aerial parts of the thallus</tissue>
    </source>
</reference>
<proteinExistence type="predicted"/>
<dbReference type="Pfam" id="PF08240">
    <property type="entry name" value="ADH_N"/>
    <property type="match status" value="1"/>
</dbReference>
<dbReference type="PANTHER" id="PTHR44013">
    <property type="entry name" value="ZINC-TYPE ALCOHOL DEHYDROGENASE-LIKE PROTEIN C16A3.02C"/>
    <property type="match status" value="1"/>
</dbReference>
<dbReference type="AlphaFoldDB" id="A0ABD1ZFH5"/>
<dbReference type="SMART" id="SM00829">
    <property type="entry name" value="PKS_ER"/>
    <property type="match status" value="1"/>
</dbReference>
<dbReference type="Gene3D" id="3.40.50.720">
    <property type="entry name" value="NAD(P)-binding Rossmann-like Domain"/>
    <property type="match status" value="1"/>
</dbReference>
<dbReference type="Gene3D" id="3.90.180.10">
    <property type="entry name" value="Medium-chain alcohol dehydrogenases, catalytic domain"/>
    <property type="match status" value="1"/>
</dbReference>
<dbReference type="Pfam" id="PF13602">
    <property type="entry name" value="ADH_zinc_N_2"/>
    <property type="match status" value="1"/>
</dbReference>